<reference evidence="2 3" key="1">
    <citation type="submission" date="2018-06" db="EMBL/GenBank/DDBJ databases">
        <title>Genomic Encyclopedia of Type Strains, Phase IV (KMG-IV): sequencing the most valuable type-strain genomes for metagenomic binning, comparative biology and taxonomic classification.</title>
        <authorList>
            <person name="Goeker M."/>
        </authorList>
    </citation>
    <scope>NUCLEOTIDE SEQUENCE [LARGE SCALE GENOMIC DNA]</scope>
    <source>
        <strain evidence="2 3">DSM 24032</strain>
    </source>
</reference>
<dbReference type="GO" id="GO:0016773">
    <property type="term" value="F:phosphotransferase activity, alcohol group as acceptor"/>
    <property type="evidence" value="ECO:0007669"/>
    <property type="project" value="UniProtKB-UniRule"/>
</dbReference>
<comment type="function">
    <text evidence="1">Catalyzes the specific phosphorylation of 1,6-anhydro-N-acetylmuramic acid (anhMurNAc) with the simultaneous cleavage of the 1,6-anhydro ring, generating MurNAc-6-P. Is required for the utilization of anhMurNAc either imported from the medium or derived from its own cell wall murein, and thus plays a role in cell wall recycling.</text>
</comment>
<dbReference type="PANTHER" id="PTHR30605:SF0">
    <property type="entry name" value="ANHYDRO-N-ACETYLMURAMIC ACID KINASE"/>
    <property type="match status" value="1"/>
</dbReference>
<evidence type="ECO:0000313" key="3">
    <source>
        <dbReference type="Proteomes" id="UP000253083"/>
    </source>
</evidence>
<organism evidence="2 3">
    <name type="scientific">Arenicella xantha</name>
    <dbReference type="NCBI Taxonomy" id="644221"/>
    <lineage>
        <taxon>Bacteria</taxon>
        <taxon>Pseudomonadati</taxon>
        <taxon>Pseudomonadota</taxon>
        <taxon>Gammaproteobacteria</taxon>
        <taxon>Arenicellales</taxon>
        <taxon>Arenicellaceae</taxon>
        <taxon>Arenicella</taxon>
    </lineage>
</organism>
<dbReference type="HAMAP" id="MF_01270">
    <property type="entry name" value="AnhMurNAc_kinase"/>
    <property type="match status" value="1"/>
</dbReference>
<dbReference type="GO" id="GO:0016301">
    <property type="term" value="F:kinase activity"/>
    <property type="evidence" value="ECO:0007669"/>
    <property type="project" value="UniProtKB-KW"/>
</dbReference>
<dbReference type="GO" id="GO:0097175">
    <property type="term" value="P:1,6-anhydro-N-acetyl-beta-muramic acid catabolic process"/>
    <property type="evidence" value="ECO:0007669"/>
    <property type="project" value="UniProtKB-UniRule"/>
</dbReference>
<dbReference type="UniPathway" id="UPA00343"/>
<keyword evidence="1" id="KW-0547">Nucleotide-binding</keyword>
<keyword evidence="1" id="KW-0119">Carbohydrate metabolism</keyword>
<gene>
    <name evidence="1" type="primary">anmK</name>
    <name evidence="2" type="ORF">DFR28_10110</name>
</gene>
<dbReference type="Proteomes" id="UP000253083">
    <property type="component" value="Unassembled WGS sequence"/>
</dbReference>
<feature type="binding site" evidence="1">
    <location>
        <begin position="11"/>
        <end position="18"/>
    </location>
    <ligand>
        <name>ATP</name>
        <dbReference type="ChEBI" id="CHEBI:30616"/>
    </ligand>
</feature>
<keyword evidence="1" id="KW-0067">ATP-binding</keyword>
<dbReference type="EC" id="2.7.1.170" evidence="1"/>
<keyword evidence="1" id="KW-0808">Transferase</keyword>
<dbReference type="Gene3D" id="3.30.420.40">
    <property type="match status" value="2"/>
</dbReference>
<protein>
    <recommendedName>
        <fullName evidence="1">Anhydro-N-acetylmuramic acid kinase</fullName>
        <ecNumber evidence="1">2.7.1.170</ecNumber>
    </recommendedName>
    <alternativeName>
        <fullName evidence="1">AnhMurNAc kinase</fullName>
    </alternativeName>
</protein>
<dbReference type="Pfam" id="PF03702">
    <property type="entry name" value="AnmK"/>
    <property type="match status" value="1"/>
</dbReference>
<comment type="pathway">
    <text evidence="1">Cell wall biogenesis; peptidoglycan recycling.</text>
</comment>
<dbReference type="InterPro" id="IPR005338">
    <property type="entry name" value="Anhydro_N_Ac-Mur_kinase"/>
</dbReference>
<sequence length="370" mass="40011">MIEYYIGLMSGTSMDGIDAALVAFESSTRLSVIDTEFTPFPDHLRSAIAEAARPNSSLLNIQDSPLHTELAQHYSNAALSLLDKSQFSRSKIRAIANHGQTVRHEPNATPPFSLQLGDGQIIANRTKVTTITQFRQADLAAGGQGAPLMPAFHNAIFCDGSSTNKFVLNLGGIANISRLGDNPIGFDTGPSNCLLDQWIEHHLGKRFDLNGQWANTGSVLEPVLEKLMHDPYLQQANPKSTGTDYYNLEWLAQQISDLETFAAQDIQATLLAFTVETIALALQQLNAAQGSLYVCGGGAQNQALMLKLRAKLANFEVATTDKIGVPSDWVEAVGFAWLGYCFMQQIPSNLPSVTGASAAVVLGERFEPNS</sequence>
<accession>A0A395JLZ1</accession>
<name>A0A395JLZ1_9GAMM</name>
<dbReference type="GO" id="GO:0009254">
    <property type="term" value="P:peptidoglycan turnover"/>
    <property type="evidence" value="ECO:0007669"/>
    <property type="project" value="UniProtKB-UniRule"/>
</dbReference>
<keyword evidence="1 2" id="KW-0418">Kinase</keyword>
<dbReference type="EMBL" id="QNRT01000001">
    <property type="protein sequence ID" value="RBP52630.1"/>
    <property type="molecule type" value="Genomic_DNA"/>
</dbReference>
<comment type="catalytic activity">
    <reaction evidence="1">
        <text>1,6-anhydro-N-acetyl-beta-muramate + ATP + H2O = N-acetyl-D-muramate 6-phosphate + ADP + H(+)</text>
        <dbReference type="Rhea" id="RHEA:24952"/>
        <dbReference type="ChEBI" id="CHEBI:15377"/>
        <dbReference type="ChEBI" id="CHEBI:15378"/>
        <dbReference type="ChEBI" id="CHEBI:30616"/>
        <dbReference type="ChEBI" id="CHEBI:58690"/>
        <dbReference type="ChEBI" id="CHEBI:58722"/>
        <dbReference type="ChEBI" id="CHEBI:456216"/>
        <dbReference type="EC" id="2.7.1.170"/>
    </reaction>
</comment>
<dbReference type="AlphaFoldDB" id="A0A395JLZ1"/>
<keyword evidence="3" id="KW-1185">Reference proteome</keyword>
<dbReference type="InParanoid" id="A0A395JLZ1"/>
<dbReference type="GO" id="GO:0005524">
    <property type="term" value="F:ATP binding"/>
    <property type="evidence" value="ECO:0007669"/>
    <property type="project" value="UniProtKB-UniRule"/>
</dbReference>
<dbReference type="GO" id="GO:0006040">
    <property type="term" value="P:amino sugar metabolic process"/>
    <property type="evidence" value="ECO:0007669"/>
    <property type="project" value="InterPro"/>
</dbReference>
<dbReference type="PANTHER" id="PTHR30605">
    <property type="entry name" value="ANHYDRO-N-ACETYLMURAMIC ACID KINASE"/>
    <property type="match status" value="1"/>
</dbReference>
<proteinExistence type="inferred from homology"/>
<dbReference type="InterPro" id="IPR043129">
    <property type="entry name" value="ATPase_NBD"/>
</dbReference>
<dbReference type="CDD" id="cd24050">
    <property type="entry name" value="ASKHA_NBD_ANMK"/>
    <property type="match status" value="1"/>
</dbReference>
<evidence type="ECO:0000256" key="1">
    <source>
        <dbReference type="HAMAP-Rule" id="MF_01270"/>
    </source>
</evidence>
<dbReference type="FunCoup" id="A0A395JLZ1">
    <property type="interactions" value="50"/>
</dbReference>
<evidence type="ECO:0000313" key="2">
    <source>
        <dbReference type="EMBL" id="RBP52630.1"/>
    </source>
</evidence>
<dbReference type="NCBIfam" id="NF007139">
    <property type="entry name" value="PRK09585.1-3"/>
    <property type="match status" value="1"/>
</dbReference>
<dbReference type="UniPathway" id="UPA00544"/>
<dbReference type="RefSeq" id="WP_113952264.1">
    <property type="nucleotide sequence ID" value="NZ_QNRT01000001.1"/>
</dbReference>
<comment type="pathway">
    <text evidence="1">Amino-sugar metabolism; 1,6-anhydro-N-acetylmuramate degradation.</text>
</comment>
<comment type="caution">
    <text evidence="2">The sequence shown here is derived from an EMBL/GenBank/DDBJ whole genome shotgun (WGS) entry which is preliminary data.</text>
</comment>
<dbReference type="SUPFAM" id="SSF53067">
    <property type="entry name" value="Actin-like ATPase domain"/>
    <property type="match status" value="1"/>
</dbReference>
<dbReference type="OrthoDB" id="9763949at2"/>
<comment type="similarity">
    <text evidence="1">Belongs to the anhydro-N-acetylmuramic acid kinase family.</text>
</comment>